<sequence>MSIELSTMWPRPRTLIHPGEVRSARMQSCVAPTGRHFVVRLKPGTSLYAGLVEPLEALGVTSASTTILGGAFSELQYCTAPPDPSKQALIAYGPPVRVIDAWMVFGNATLAKGLDGSPLVHCHAAIQALGDVARGGHIVPQHSIVGRTPISVLVTALDGFSLQVAFDGETNIPLIQPVDEVSNGNA</sequence>
<feature type="domain" description="PPC" evidence="1">
    <location>
        <begin position="35"/>
        <end position="157"/>
    </location>
</feature>
<proteinExistence type="predicted"/>
<protein>
    <submittedName>
        <fullName evidence="2">DUF296 domain-containing protein</fullName>
    </submittedName>
</protein>
<comment type="caution">
    <text evidence="2">The sequence shown here is derived from an EMBL/GenBank/DDBJ whole genome shotgun (WGS) entry which is preliminary data.</text>
</comment>
<dbReference type="Gene3D" id="3.30.1330.80">
    <property type="entry name" value="Hypothetical protein, similar to alpha- acetolactate decarboxylase, domain 2"/>
    <property type="match status" value="1"/>
</dbReference>
<dbReference type="EMBL" id="QFPP01000013">
    <property type="protein sequence ID" value="PZQ77652.1"/>
    <property type="molecule type" value="Genomic_DNA"/>
</dbReference>
<evidence type="ECO:0000313" key="2">
    <source>
        <dbReference type="EMBL" id="PZQ77652.1"/>
    </source>
</evidence>
<dbReference type="InterPro" id="IPR005175">
    <property type="entry name" value="PPC_dom"/>
</dbReference>
<dbReference type="SUPFAM" id="SSF117856">
    <property type="entry name" value="AF0104/ALDC/Ptd012-like"/>
    <property type="match status" value="1"/>
</dbReference>
<organism evidence="2 3">
    <name type="scientific">Variovorax paradoxus</name>
    <dbReference type="NCBI Taxonomy" id="34073"/>
    <lineage>
        <taxon>Bacteria</taxon>
        <taxon>Pseudomonadati</taxon>
        <taxon>Pseudomonadota</taxon>
        <taxon>Betaproteobacteria</taxon>
        <taxon>Burkholderiales</taxon>
        <taxon>Comamonadaceae</taxon>
        <taxon>Variovorax</taxon>
    </lineage>
</organism>
<dbReference type="AlphaFoldDB" id="A0A2W5QK46"/>
<reference evidence="2 3" key="1">
    <citation type="submission" date="2017-08" db="EMBL/GenBank/DDBJ databases">
        <title>Infants hospitalized years apart are colonized by the same room-sourced microbial strains.</title>
        <authorList>
            <person name="Brooks B."/>
            <person name="Olm M.R."/>
            <person name="Firek B.A."/>
            <person name="Baker R."/>
            <person name="Thomas B.C."/>
            <person name="Morowitz M.J."/>
            <person name="Banfield J.F."/>
        </authorList>
    </citation>
    <scope>NUCLEOTIDE SEQUENCE [LARGE SCALE GENOMIC DNA]</scope>
    <source>
        <strain evidence="2">S2_005_003_R2_41</strain>
    </source>
</reference>
<dbReference type="Pfam" id="PF03479">
    <property type="entry name" value="PCC"/>
    <property type="match status" value="1"/>
</dbReference>
<evidence type="ECO:0000313" key="3">
    <source>
        <dbReference type="Proteomes" id="UP000249135"/>
    </source>
</evidence>
<name>A0A2W5QK46_VARPD</name>
<evidence type="ECO:0000259" key="1">
    <source>
        <dbReference type="Pfam" id="PF03479"/>
    </source>
</evidence>
<accession>A0A2W5QK46</accession>
<dbReference type="Proteomes" id="UP000249135">
    <property type="component" value="Unassembled WGS sequence"/>
</dbReference>
<gene>
    <name evidence="2" type="ORF">DI563_02950</name>
</gene>